<dbReference type="EMBL" id="GBXM01100756">
    <property type="protein sequence ID" value="JAH07821.1"/>
    <property type="molecule type" value="Transcribed_RNA"/>
</dbReference>
<sequence>MFFIYLFFFRSECSSKPFSFFQGMRY</sequence>
<proteinExistence type="predicted"/>
<reference evidence="1" key="2">
    <citation type="journal article" date="2015" name="Fish Shellfish Immunol.">
        <title>Early steps in the European eel (Anguilla anguilla)-Vibrio vulnificus interaction in the gills: Role of the RtxA13 toxin.</title>
        <authorList>
            <person name="Callol A."/>
            <person name="Pajuelo D."/>
            <person name="Ebbesson L."/>
            <person name="Teles M."/>
            <person name="MacKenzie S."/>
            <person name="Amaro C."/>
        </authorList>
    </citation>
    <scope>NUCLEOTIDE SEQUENCE</scope>
</reference>
<dbReference type="AlphaFoldDB" id="A0A0E9PT79"/>
<evidence type="ECO:0000313" key="1">
    <source>
        <dbReference type="EMBL" id="JAH07821.1"/>
    </source>
</evidence>
<name>A0A0E9PT79_ANGAN</name>
<organism evidence="1">
    <name type="scientific">Anguilla anguilla</name>
    <name type="common">European freshwater eel</name>
    <name type="synonym">Muraena anguilla</name>
    <dbReference type="NCBI Taxonomy" id="7936"/>
    <lineage>
        <taxon>Eukaryota</taxon>
        <taxon>Metazoa</taxon>
        <taxon>Chordata</taxon>
        <taxon>Craniata</taxon>
        <taxon>Vertebrata</taxon>
        <taxon>Euteleostomi</taxon>
        <taxon>Actinopterygii</taxon>
        <taxon>Neopterygii</taxon>
        <taxon>Teleostei</taxon>
        <taxon>Anguilliformes</taxon>
        <taxon>Anguillidae</taxon>
        <taxon>Anguilla</taxon>
    </lineage>
</organism>
<protein>
    <submittedName>
        <fullName evidence="1">Uncharacterized protein</fullName>
    </submittedName>
</protein>
<accession>A0A0E9PT79</accession>
<reference evidence="1" key="1">
    <citation type="submission" date="2014-11" db="EMBL/GenBank/DDBJ databases">
        <authorList>
            <person name="Amaro Gonzalez C."/>
        </authorList>
    </citation>
    <scope>NUCLEOTIDE SEQUENCE</scope>
</reference>